<dbReference type="EMBL" id="CAKLPY010000002">
    <property type="protein sequence ID" value="CAH0996935.1"/>
    <property type="molecule type" value="Genomic_DNA"/>
</dbReference>
<dbReference type="Gene3D" id="3.40.30.10">
    <property type="entry name" value="Glutaredoxin"/>
    <property type="match status" value="1"/>
</dbReference>
<dbReference type="InterPro" id="IPR036249">
    <property type="entry name" value="Thioredoxin-like_sf"/>
</dbReference>
<sequence length="410" mass="46327">MKKTFLLSTFLLITNIVFSQGIIFEPTIEGAFQKAKATGKPVFVECYHPNCPICMALEPTLKKAEVGKYYNQTFINYKLNLSDAKQVAFLTKKKIYLPGFPLFIFFDKNQNILHHTDPVNTAKDLVQHGKDAMNPDVQTGASWKKYQAGNREISILSGLAYLLRITQDTTRNIQVANDLYAIYPKKQMNDKLSWFITKKCIMDLDNGFAEHWLNNVATAKNYEAEEGHAGNEMNSLGMLVQMAIYSPKASKYSLAKVNKLKNYMGVVGAAQYTTGATWQIECPALLREQGQDRAFAFLQNLINEQTQPQLLVYYVTFYNTNFPDGKYANNVRQWLTKARPQLRTEYDIANLNYESARLYKKAGDLTNAKKEIAIAKTNISSAKAKASDQNLKKLIVSIEASINKLAGEIK</sequence>
<feature type="chain" id="PRO_5046531772" description="Thioredoxin domain-containing protein" evidence="1">
    <location>
        <begin position="20"/>
        <end position="410"/>
    </location>
</feature>
<accession>A0ABM9ASK8</accession>
<proteinExistence type="predicted"/>
<name>A0ABM9ASK8_9BACT</name>
<reference evidence="3" key="1">
    <citation type="submission" date="2021-12" db="EMBL/GenBank/DDBJ databases">
        <authorList>
            <person name="Rodrigo-Torres L."/>
            <person name="Arahal R. D."/>
            <person name="Lucena T."/>
        </authorList>
    </citation>
    <scope>NUCLEOTIDE SEQUENCE</scope>
    <source>
        <strain evidence="3">CECT 8858</strain>
    </source>
</reference>
<evidence type="ECO:0000313" key="4">
    <source>
        <dbReference type="Proteomes" id="UP000837932"/>
    </source>
</evidence>
<evidence type="ECO:0000313" key="3">
    <source>
        <dbReference type="EMBL" id="CAH0996935.1"/>
    </source>
</evidence>
<evidence type="ECO:0000256" key="1">
    <source>
        <dbReference type="SAM" id="SignalP"/>
    </source>
</evidence>
<dbReference type="SUPFAM" id="SSF52833">
    <property type="entry name" value="Thioredoxin-like"/>
    <property type="match status" value="1"/>
</dbReference>
<dbReference type="CDD" id="cd02947">
    <property type="entry name" value="TRX_family"/>
    <property type="match status" value="1"/>
</dbReference>
<dbReference type="InterPro" id="IPR013766">
    <property type="entry name" value="Thioredoxin_domain"/>
</dbReference>
<keyword evidence="4" id="KW-1185">Reference proteome</keyword>
<protein>
    <recommendedName>
        <fullName evidence="2">Thioredoxin domain-containing protein</fullName>
    </recommendedName>
</protein>
<feature type="domain" description="Thioredoxin" evidence="2">
    <location>
        <begin position="11"/>
        <end position="134"/>
    </location>
</feature>
<dbReference type="Proteomes" id="UP000837932">
    <property type="component" value="Unassembled WGS sequence"/>
</dbReference>
<feature type="signal peptide" evidence="1">
    <location>
        <begin position="1"/>
        <end position="19"/>
    </location>
</feature>
<organism evidence="3 4">
    <name type="scientific">Emticicia aquatica</name>
    <dbReference type="NCBI Taxonomy" id="1681835"/>
    <lineage>
        <taxon>Bacteria</taxon>
        <taxon>Pseudomonadati</taxon>
        <taxon>Bacteroidota</taxon>
        <taxon>Cytophagia</taxon>
        <taxon>Cytophagales</taxon>
        <taxon>Leadbetterellaceae</taxon>
        <taxon>Emticicia</taxon>
    </lineage>
</organism>
<dbReference type="Pfam" id="PF13098">
    <property type="entry name" value="Thioredoxin_2"/>
    <property type="match status" value="1"/>
</dbReference>
<dbReference type="RefSeq" id="WP_238807481.1">
    <property type="nucleotide sequence ID" value="NZ_CAKLPY010000002.1"/>
</dbReference>
<keyword evidence="1" id="KW-0732">Signal</keyword>
<evidence type="ECO:0000259" key="2">
    <source>
        <dbReference type="PROSITE" id="PS51352"/>
    </source>
</evidence>
<dbReference type="PROSITE" id="PS51352">
    <property type="entry name" value="THIOREDOXIN_2"/>
    <property type="match status" value="1"/>
</dbReference>
<dbReference type="InterPro" id="IPR012336">
    <property type="entry name" value="Thioredoxin-like_fold"/>
</dbReference>
<gene>
    <name evidence="3" type="ORF">EMA8858_03070</name>
</gene>
<comment type="caution">
    <text evidence="3">The sequence shown here is derived from an EMBL/GenBank/DDBJ whole genome shotgun (WGS) entry which is preliminary data.</text>
</comment>